<keyword evidence="2" id="KW-0547">Nucleotide-binding</keyword>
<dbReference type="InterPro" id="IPR027417">
    <property type="entry name" value="P-loop_NTPase"/>
</dbReference>
<dbReference type="Gene3D" id="3.40.50.300">
    <property type="entry name" value="P-loop containing nucleotide triphosphate hydrolases"/>
    <property type="match status" value="1"/>
</dbReference>
<reference evidence="5" key="1">
    <citation type="submission" date="2023-03" db="EMBL/GenBank/DDBJ databases">
        <title>Massive genome expansion in bonnet fungi (Mycena s.s.) driven by repeated elements and novel gene families across ecological guilds.</title>
        <authorList>
            <consortium name="Lawrence Berkeley National Laboratory"/>
            <person name="Harder C.B."/>
            <person name="Miyauchi S."/>
            <person name="Viragh M."/>
            <person name="Kuo A."/>
            <person name="Thoen E."/>
            <person name="Andreopoulos B."/>
            <person name="Lu D."/>
            <person name="Skrede I."/>
            <person name="Drula E."/>
            <person name="Henrissat B."/>
            <person name="Morin E."/>
            <person name="Kohler A."/>
            <person name="Barry K."/>
            <person name="LaButti K."/>
            <person name="Morin E."/>
            <person name="Salamov A."/>
            <person name="Lipzen A."/>
            <person name="Mereny Z."/>
            <person name="Hegedus B."/>
            <person name="Baldrian P."/>
            <person name="Stursova M."/>
            <person name="Weitz H."/>
            <person name="Taylor A."/>
            <person name="Grigoriev I.V."/>
            <person name="Nagy L.G."/>
            <person name="Martin F."/>
            <person name="Kauserud H."/>
        </authorList>
    </citation>
    <scope>NUCLEOTIDE SEQUENCE</scope>
    <source>
        <strain evidence="5">CBHHK182m</strain>
    </source>
</reference>
<evidence type="ECO:0000313" key="6">
    <source>
        <dbReference type="Proteomes" id="UP001215598"/>
    </source>
</evidence>
<evidence type="ECO:0000313" key="5">
    <source>
        <dbReference type="EMBL" id="KAJ7723551.1"/>
    </source>
</evidence>
<comment type="similarity">
    <text evidence="1">Belongs to the AFG1 ATPase family.</text>
</comment>
<feature type="region of interest" description="Disordered" evidence="4">
    <location>
        <begin position="638"/>
        <end position="667"/>
    </location>
</feature>
<evidence type="ECO:0000256" key="2">
    <source>
        <dbReference type="ARBA" id="ARBA00022741"/>
    </source>
</evidence>
<dbReference type="PANTHER" id="PTHR12169">
    <property type="entry name" value="ATPASE N2B"/>
    <property type="match status" value="1"/>
</dbReference>
<keyword evidence="6" id="KW-1185">Reference proteome</keyword>
<dbReference type="AlphaFoldDB" id="A0AAD7HMD3"/>
<protein>
    <submittedName>
        <fullName evidence="5">AFG1-like ATPase-domain-containing protein</fullName>
    </submittedName>
</protein>
<dbReference type="GO" id="GO:0016887">
    <property type="term" value="F:ATP hydrolysis activity"/>
    <property type="evidence" value="ECO:0007669"/>
    <property type="project" value="InterPro"/>
</dbReference>
<accession>A0AAD7HMD3</accession>
<dbReference type="GO" id="GO:0005524">
    <property type="term" value="F:ATP binding"/>
    <property type="evidence" value="ECO:0007669"/>
    <property type="project" value="UniProtKB-KW"/>
</dbReference>
<evidence type="ECO:0000256" key="3">
    <source>
        <dbReference type="ARBA" id="ARBA00022840"/>
    </source>
</evidence>
<dbReference type="SUPFAM" id="SSF52540">
    <property type="entry name" value="P-loop containing nucleoside triphosphate hydrolases"/>
    <property type="match status" value="1"/>
</dbReference>
<sequence>MTALLRRGIQGNFLAVEFCKAPQPPRHRVRFTLESSRPFASSYWASYSSTLAAPPHSASLPQSIDVLQRYRGMVATGEIQYDEDQIRVIMQLRRLQKGLLDYSPAMVAPHLLDSPETSSAWWTVDASNDFKSPNADSQSIVSVKSHAEELSTLTTPKGLLLTGPPGCGKSFLVDLWLSCIPTPHKTRKHYNQLVLELYRGVWEETQRRMADGRIESSHESERGPWNSSIRSKWRESLKSGTLPLSWRRGTPSHPSRSTPTIAFSVARRLVLHHWLLVFDEIQLLDISSATLLADVLSWYWRMGGVIVGTSNKIPDDIYKHGIQRERLEPFVEALKVRCPVLTMRSQHDWRQHNYNGIDEVGRTWLLFGQEERFLPLLKSFSRSEQEETHRELTVFGRRLRVPWYSGGVGQFTFADLCDDSLGPADYLTLAAHFHTIGISNIPVLTLAAKNQARRFISLIDALYEARCRVVCVAEAKPEELFFPDVPPAETSDVMLAESISETRGGYRPNISAYDGLAMAQNHTPGPNTIALDTLSIFSGQEEQFAFKRALSRLIEMTSPAYSRSAQWAPLADRDRTWERSLSEPSGLDPHFRSIDRPFAEQDDFAAEAAYTPANPGMEQSRPAAPRLKADHVWGVRDDWGKGTDDWGQGAKAYTVQPKRGPDSGLDP</sequence>
<dbReference type="InterPro" id="IPR005654">
    <property type="entry name" value="ATPase_AFG1-like"/>
</dbReference>
<dbReference type="PANTHER" id="PTHR12169:SF2">
    <property type="entry name" value="AFG1P"/>
    <property type="match status" value="1"/>
</dbReference>
<evidence type="ECO:0000256" key="4">
    <source>
        <dbReference type="SAM" id="MobiDB-lite"/>
    </source>
</evidence>
<proteinExistence type="inferred from homology"/>
<dbReference type="Pfam" id="PF03969">
    <property type="entry name" value="AFG1_ATPase"/>
    <property type="match status" value="1"/>
</dbReference>
<dbReference type="GO" id="GO:0005739">
    <property type="term" value="C:mitochondrion"/>
    <property type="evidence" value="ECO:0007669"/>
    <property type="project" value="TreeGrafter"/>
</dbReference>
<dbReference type="EMBL" id="JARKIB010000210">
    <property type="protein sequence ID" value="KAJ7723551.1"/>
    <property type="molecule type" value="Genomic_DNA"/>
</dbReference>
<gene>
    <name evidence="5" type="ORF">B0H16DRAFT_1598426</name>
</gene>
<comment type="caution">
    <text evidence="5">The sequence shown here is derived from an EMBL/GenBank/DDBJ whole genome shotgun (WGS) entry which is preliminary data.</text>
</comment>
<dbReference type="Proteomes" id="UP001215598">
    <property type="component" value="Unassembled WGS sequence"/>
</dbReference>
<dbReference type="NCBIfam" id="NF040713">
    <property type="entry name" value="ZapE"/>
    <property type="match status" value="1"/>
</dbReference>
<organism evidence="5 6">
    <name type="scientific">Mycena metata</name>
    <dbReference type="NCBI Taxonomy" id="1033252"/>
    <lineage>
        <taxon>Eukaryota</taxon>
        <taxon>Fungi</taxon>
        <taxon>Dikarya</taxon>
        <taxon>Basidiomycota</taxon>
        <taxon>Agaricomycotina</taxon>
        <taxon>Agaricomycetes</taxon>
        <taxon>Agaricomycetidae</taxon>
        <taxon>Agaricales</taxon>
        <taxon>Marasmiineae</taxon>
        <taxon>Mycenaceae</taxon>
        <taxon>Mycena</taxon>
    </lineage>
</organism>
<name>A0AAD7HMD3_9AGAR</name>
<evidence type="ECO:0000256" key="1">
    <source>
        <dbReference type="ARBA" id="ARBA00010322"/>
    </source>
</evidence>
<keyword evidence="3" id="KW-0067">ATP-binding</keyword>